<dbReference type="Gene3D" id="2.130.10.10">
    <property type="entry name" value="YVTN repeat-like/Quinoprotein amine dehydrogenase"/>
    <property type="match status" value="1"/>
</dbReference>
<gene>
    <name evidence="3" type="ORF">NEQG_00123</name>
</gene>
<proteinExistence type="predicted"/>
<dbReference type="PANTHER" id="PTHR19857:SF8">
    <property type="entry name" value="ANGIO-ASSOCIATED MIGRATORY CELL PROTEIN"/>
    <property type="match status" value="1"/>
</dbReference>
<reference evidence="3" key="1">
    <citation type="submission" date="2011-01" db="EMBL/GenBank/DDBJ databases">
        <title>The Genome Sequence of Nematocida parisii strain ERTm3.</title>
        <authorList>
            <consortium name="The Broad Institute Genome Sequencing Platform"/>
            <consortium name="The Broad Institute Genome Sequencing Center for Infectious Disease"/>
            <person name="Cuomo C."/>
            <person name="Troemel E."/>
            <person name="Young S.K."/>
            <person name="Zeng Q."/>
            <person name="Gargeya S."/>
            <person name="Fitzgerald M."/>
            <person name="Haas B."/>
            <person name="Abouelleil A."/>
            <person name="Alvarado L."/>
            <person name="Arachchi H.M."/>
            <person name="Berlin A."/>
            <person name="Chapman S.B."/>
            <person name="Gearin G."/>
            <person name="Goldberg J."/>
            <person name="Griggs A."/>
            <person name="Gujja S."/>
            <person name="Hansen M."/>
            <person name="Heiman D."/>
            <person name="Howarth C."/>
            <person name="Larimer J."/>
            <person name="Lui A."/>
            <person name="MacDonald P.J.P."/>
            <person name="McCowen C."/>
            <person name="Montmayeur A."/>
            <person name="Murphy C."/>
            <person name="Neiman D."/>
            <person name="Pearson M."/>
            <person name="Priest M."/>
            <person name="Roberts A."/>
            <person name="Saif S."/>
            <person name="Shea T."/>
            <person name="Sisk P."/>
            <person name="Stolte C."/>
            <person name="Sykes S."/>
            <person name="Wortman J."/>
            <person name="Nusbaum C."/>
            <person name="Birren B."/>
        </authorList>
    </citation>
    <scope>NUCLEOTIDE SEQUENCE</scope>
    <source>
        <strain evidence="3">ERTm3</strain>
    </source>
</reference>
<dbReference type="Pfam" id="PF00400">
    <property type="entry name" value="WD40"/>
    <property type="match status" value="3"/>
</dbReference>
<keyword evidence="1" id="KW-0853">WD repeat</keyword>
<evidence type="ECO:0000313" key="3">
    <source>
        <dbReference type="EMBL" id="EIJ89353.1"/>
    </source>
</evidence>
<dbReference type="InterPro" id="IPR051179">
    <property type="entry name" value="WD_repeat_multifunction"/>
</dbReference>
<name>I3EJF6_NEMP3</name>
<dbReference type="STRING" id="935791.I3EJF6"/>
<dbReference type="SMART" id="SM00320">
    <property type="entry name" value="WD40"/>
    <property type="match status" value="5"/>
</dbReference>
<dbReference type="InterPro" id="IPR036322">
    <property type="entry name" value="WD40_repeat_dom_sf"/>
</dbReference>
<dbReference type="InParanoid" id="I3EJF6"/>
<evidence type="ECO:0000256" key="1">
    <source>
        <dbReference type="ARBA" id="ARBA00022574"/>
    </source>
</evidence>
<dbReference type="AlphaFoldDB" id="I3EJF6"/>
<accession>I3EJF6</accession>
<dbReference type="InterPro" id="IPR015943">
    <property type="entry name" value="WD40/YVTN_repeat-like_dom_sf"/>
</dbReference>
<dbReference type="Proteomes" id="UP000002872">
    <property type="component" value="Unassembled WGS sequence"/>
</dbReference>
<keyword evidence="4" id="KW-1185">Reference proteome</keyword>
<dbReference type="SUPFAM" id="SSF50978">
    <property type="entry name" value="WD40 repeat-like"/>
    <property type="match status" value="1"/>
</dbReference>
<sequence>MSIETRTEGLVYSVQSNKKGDLVSAGAEDGTITLYKIDENGSTPIQKLSYNTSPIFSTVFIEERLVGATHDGHLLVWKQSQSEYVFESVITVFQGCINTIVECKGTVLCGCSDGRVRKVSLTGEVTLESLIHKHGVTSLAVYNDYIISGGMDSSIKILNNEDLAILHDIKEHTKPVRDCKVCDNEFDSFVFASCSDDGTLCIFTEEKDEKLKFSVDRHKIGTPCRKLSWTPLGYALAVGYGKSDVKVYIPESPNKWKETPIVLP</sequence>
<protein>
    <submittedName>
        <fullName evidence="3">Uncharacterized protein</fullName>
    </submittedName>
</protein>
<dbReference type="OMA" id="NEWTQSH"/>
<dbReference type="VEuPathDB" id="MicrosporidiaDB:NEQG_00123"/>
<dbReference type="HOGENOM" id="CLU_032441_0_2_1"/>
<keyword evidence="2" id="KW-0677">Repeat</keyword>
<dbReference type="InterPro" id="IPR001680">
    <property type="entry name" value="WD40_rpt"/>
</dbReference>
<dbReference type="PANTHER" id="PTHR19857">
    <property type="entry name" value="MITOCHONDRIAL DIVISION PROTEIN 1-RELATED"/>
    <property type="match status" value="1"/>
</dbReference>
<dbReference type="OrthoDB" id="364224at2759"/>
<dbReference type="EMBL" id="GL870876">
    <property type="protein sequence ID" value="EIJ89353.1"/>
    <property type="molecule type" value="Genomic_DNA"/>
</dbReference>
<organism evidence="3 4">
    <name type="scientific">Nematocida parisii (strain ERTm3)</name>
    <name type="common">Nematode killer fungus</name>
    <dbReference type="NCBI Taxonomy" id="935791"/>
    <lineage>
        <taxon>Eukaryota</taxon>
        <taxon>Fungi</taxon>
        <taxon>Fungi incertae sedis</taxon>
        <taxon>Microsporidia</taxon>
        <taxon>Nematocida</taxon>
    </lineage>
</organism>
<evidence type="ECO:0000313" key="4">
    <source>
        <dbReference type="Proteomes" id="UP000002872"/>
    </source>
</evidence>
<evidence type="ECO:0000256" key="2">
    <source>
        <dbReference type="ARBA" id="ARBA00022737"/>
    </source>
</evidence>